<reference evidence="1" key="1">
    <citation type="submission" date="2023-04" db="EMBL/GenBank/DDBJ databases">
        <title>Draft Genome sequencing of Naganishia species isolated from polar environments using Oxford Nanopore Technology.</title>
        <authorList>
            <person name="Leo P."/>
            <person name="Venkateswaran K."/>
        </authorList>
    </citation>
    <scope>NUCLEOTIDE SEQUENCE</scope>
    <source>
        <strain evidence="1">MNA-CCFEE 5423</strain>
    </source>
</reference>
<organism evidence="1 2">
    <name type="scientific">Naganishia friedmannii</name>
    <dbReference type="NCBI Taxonomy" id="89922"/>
    <lineage>
        <taxon>Eukaryota</taxon>
        <taxon>Fungi</taxon>
        <taxon>Dikarya</taxon>
        <taxon>Basidiomycota</taxon>
        <taxon>Agaricomycotina</taxon>
        <taxon>Tremellomycetes</taxon>
        <taxon>Filobasidiales</taxon>
        <taxon>Filobasidiaceae</taxon>
        <taxon>Naganishia</taxon>
    </lineage>
</organism>
<dbReference type="EMBL" id="JASBWT010000005">
    <property type="protein sequence ID" value="KAJ9104529.1"/>
    <property type="molecule type" value="Genomic_DNA"/>
</dbReference>
<proteinExistence type="predicted"/>
<keyword evidence="2" id="KW-1185">Reference proteome</keyword>
<evidence type="ECO:0000313" key="1">
    <source>
        <dbReference type="EMBL" id="KAJ9104529.1"/>
    </source>
</evidence>
<gene>
    <name evidence="1" type="ORF">QFC21_002025</name>
</gene>
<sequence length="736" mass="82690">MSGDQTTTFRLCIPGTSRAITFGRYEENPSALLETPAQFGKHSRKWRYALAGLAGTIILLFYASSHRLETKRHIALAPAEDEAPGGYFLEDGSFLADLGPEAERVYNLGVTDSEEYLTQIKSFVNSAFPVRYRKKLERSIDLHFPADTKSTQPPETLPKGILDYKFIHQTDKKEDGGEMSQAWRDMNQADGWRYVFYDDERADTWISRQLRNSEVAWAWHALQRGVLKADFFRYLVVLVQGGLTRPLKPIKEWGSVGLRLHDISSTDGPAWWTKIAAQPSVVVSIDVDVHEFVGWEKYWPRPLGICQWTLGGSANHPIYIDVVRRILNATHYIEDYTEGVPKRIAHLEEAKPPNWKEEVESLKLHVDSGNGILPVMEHTGPGIWTDAVLAYLKARYNVTWHDLRGLQNPLRIGEVMVLPITAFSPGGQPDFMAKGQDDPQAAVYHDFRGSWKQEGQDDDVQDMFKKLKNQLNDDKKNDEAETVLWTHDRAVYEDSPDFKKLAISESSELDDAGKKDYPLPQGMAAGYFTGEFTATGAEFATGLGDDPLGKLTTKDSFKMDKEIDIALRLSISAASGEPGFNYPVSGVSQSYHDNDADYRYNEPHIPGAFPHKTAVERHDSGPDSESNSDSNSNSDKSSRESFEEGQKRYADSNDYRGVVGESESPTGQYSDHPERGYEQDVIDQIQSPESGADDDGLLDQLRHEGRERIIREIDERLGETGGDLAEEFFEVSSADL</sequence>
<dbReference type="Proteomes" id="UP001227268">
    <property type="component" value="Unassembled WGS sequence"/>
</dbReference>
<accession>A0ACC2VYG6</accession>
<comment type="caution">
    <text evidence="1">The sequence shown here is derived from an EMBL/GenBank/DDBJ whole genome shotgun (WGS) entry which is preliminary data.</text>
</comment>
<protein>
    <submittedName>
        <fullName evidence="1">Uncharacterized protein</fullName>
    </submittedName>
</protein>
<name>A0ACC2VYG6_9TREE</name>
<evidence type="ECO:0000313" key="2">
    <source>
        <dbReference type="Proteomes" id="UP001227268"/>
    </source>
</evidence>